<dbReference type="RefSeq" id="WP_264279483.1">
    <property type="nucleotide sequence ID" value="NZ_CP107006.1"/>
</dbReference>
<evidence type="ECO:0000313" key="1">
    <source>
        <dbReference type="EMBL" id="UYQ90987.1"/>
    </source>
</evidence>
<dbReference type="EMBL" id="CP107006">
    <property type="protein sequence ID" value="UYQ90987.1"/>
    <property type="molecule type" value="Genomic_DNA"/>
</dbReference>
<sequence length="90" mass="10151">MMTRQITIRLHGALIMADLQIDKTEEGVVYNIKSSQHFAGQLPDGFQIKVNEENNEPVYDEQALSEEGLHIVQLIWNEIKTLPAQFKGGA</sequence>
<keyword evidence="2" id="KW-1185">Reference proteome</keyword>
<dbReference type="Proteomes" id="UP001162741">
    <property type="component" value="Chromosome"/>
</dbReference>
<reference evidence="1" key="1">
    <citation type="submission" date="2022-10" db="EMBL/GenBank/DDBJ databases">
        <title>Chitinophaga sp. nov., isolated from soil.</title>
        <authorList>
            <person name="Jeon C.O."/>
        </authorList>
    </citation>
    <scope>NUCLEOTIDE SEQUENCE</scope>
    <source>
        <strain evidence="1">R8</strain>
    </source>
</reference>
<protein>
    <submittedName>
        <fullName evidence="1">Uncharacterized protein</fullName>
    </submittedName>
</protein>
<accession>A0ABY6IUE4</accession>
<name>A0ABY6IUE4_9BACT</name>
<proteinExistence type="predicted"/>
<organism evidence="1 2">
    <name type="scientific">Chitinophaga horti</name>
    <dbReference type="NCBI Taxonomy" id="2920382"/>
    <lineage>
        <taxon>Bacteria</taxon>
        <taxon>Pseudomonadati</taxon>
        <taxon>Bacteroidota</taxon>
        <taxon>Chitinophagia</taxon>
        <taxon>Chitinophagales</taxon>
        <taxon>Chitinophagaceae</taxon>
        <taxon>Chitinophaga</taxon>
    </lineage>
</organism>
<gene>
    <name evidence="1" type="ORF">MKQ68_12880</name>
</gene>
<evidence type="ECO:0000313" key="2">
    <source>
        <dbReference type="Proteomes" id="UP001162741"/>
    </source>
</evidence>